<feature type="non-terminal residue" evidence="1">
    <location>
        <position position="49"/>
    </location>
</feature>
<sequence length="49" mass="5698">MNANLLEHRYGDKVTILDSPHLNALLSELSSKDTFQPRINRLLRRLYSS</sequence>
<gene>
    <name evidence="1" type="ORF">METZ01_LOCUS510226</name>
</gene>
<organism evidence="1">
    <name type="scientific">marine metagenome</name>
    <dbReference type="NCBI Taxonomy" id="408172"/>
    <lineage>
        <taxon>unclassified sequences</taxon>
        <taxon>metagenomes</taxon>
        <taxon>ecological metagenomes</taxon>
    </lineage>
</organism>
<evidence type="ECO:0000313" key="1">
    <source>
        <dbReference type="EMBL" id="SVE57372.1"/>
    </source>
</evidence>
<protein>
    <submittedName>
        <fullName evidence="1">Uncharacterized protein</fullName>
    </submittedName>
</protein>
<dbReference type="AlphaFoldDB" id="A0A383EKE6"/>
<reference evidence="1" key="1">
    <citation type="submission" date="2018-05" db="EMBL/GenBank/DDBJ databases">
        <authorList>
            <person name="Lanie J.A."/>
            <person name="Ng W.-L."/>
            <person name="Kazmierczak K.M."/>
            <person name="Andrzejewski T.M."/>
            <person name="Davidsen T.M."/>
            <person name="Wayne K.J."/>
            <person name="Tettelin H."/>
            <person name="Glass J.I."/>
            <person name="Rusch D."/>
            <person name="Podicherti R."/>
            <person name="Tsui H.-C.T."/>
            <person name="Winkler M.E."/>
        </authorList>
    </citation>
    <scope>NUCLEOTIDE SEQUENCE</scope>
</reference>
<name>A0A383EKE6_9ZZZZ</name>
<proteinExistence type="predicted"/>
<accession>A0A383EKE6</accession>
<dbReference type="EMBL" id="UINC01226754">
    <property type="protein sequence ID" value="SVE57372.1"/>
    <property type="molecule type" value="Genomic_DNA"/>
</dbReference>